<sequence>MDIAEKVAEQMEKVADDIGNHLPDGRLKDALQIVEDMAQNTAEGAHVTGELISKVEEQVESWIQQINFVEEAKKTKEEDDGAAAKGQA</sequence>
<proteinExistence type="predicted"/>
<comment type="caution">
    <text evidence="1">The sequence shown here is derived from an EMBL/GenBank/DDBJ whole genome shotgun (WGS) entry which is preliminary data.</text>
</comment>
<dbReference type="PANTHER" id="PTHR33735">
    <property type="entry name" value="EXPRESSED PROTEIN"/>
    <property type="match status" value="1"/>
</dbReference>
<keyword evidence="2" id="KW-1185">Reference proteome</keyword>
<dbReference type="PANTHER" id="PTHR33735:SF14">
    <property type="entry name" value="PHAGE CAPSID SCAFFOLDING PROTEIN (GPO) SERINE PEPTIDASE"/>
    <property type="match status" value="1"/>
</dbReference>
<gene>
    <name evidence="1" type="ORF">V6N11_028880</name>
</gene>
<protein>
    <submittedName>
        <fullName evidence="1">Uncharacterized protein</fullName>
    </submittedName>
</protein>
<reference evidence="1 2" key="1">
    <citation type="journal article" date="2024" name="G3 (Bethesda)">
        <title>Genome assembly of Hibiscus sabdariffa L. provides insights into metabolisms of medicinal natural products.</title>
        <authorList>
            <person name="Kim T."/>
        </authorList>
    </citation>
    <scope>NUCLEOTIDE SEQUENCE [LARGE SCALE GENOMIC DNA]</scope>
    <source>
        <strain evidence="1">TK-2024</strain>
        <tissue evidence="1">Old leaves</tissue>
    </source>
</reference>
<evidence type="ECO:0000313" key="2">
    <source>
        <dbReference type="Proteomes" id="UP001396334"/>
    </source>
</evidence>
<organism evidence="1 2">
    <name type="scientific">Hibiscus sabdariffa</name>
    <name type="common">roselle</name>
    <dbReference type="NCBI Taxonomy" id="183260"/>
    <lineage>
        <taxon>Eukaryota</taxon>
        <taxon>Viridiplantae</taxon>
        <taxon>Streptophyta</taxon>
        <taxon>Embryophyta</taxon>
        <taxon>Tracheophyta</taxon>
        <taxon>Spermatophyta</taxon>
        <taxon>Magnoliopsida</taxon>
        <taxon>eudicotyledons</taxon>
        <taxon>Gunneridae</taxon>
        <taxon>Pentapetalae</taxon>
        <taxon>rosids</taxon>
        <taxon>malvids</taxon>
        <taxon>Malvales</taxon>
        <taxon>Malvaceae</taxon>
        <taxon>Malvoideae</taxon>
        <taxon>Hibiscus</taxon>
    </lineage>
</organism>
<dbReference type="Proteomes" id="UP001396334">
    <property type="component" value="Unassembled WGS sequence"/>
</dbReference>
<dbReference type="EMBL" id="JBBPBN010000558">
    <property type="protein sequence ID" value="KAK8484563.1"/>
    <property type="molecule type" value="Genomic_DNA"/>
</dbReference>
<evidence type="ECO:0000313" key="1">
    <source>
        <dbReference type="EMBL" id="KAK8484563.1"/>
    </source>
</evidence>
<name>A0ABR1ZVE1_9ROSI</name>
<accession>A0ABR1ZVE1</accession>